<dbReference type="Proteomes" id="UP001497453">
    <property type="component" value="Chromosome 4"/>
</dbReference>
<dbReference type="PANTHER" id="PTHR43544:SF12">
    <property type="entry name" value="NAD(P)-BINDING ROSSMANN-FOLD SUPERFAMILY PROTEIN"/>
    <property type="match status" value="1"/>
</dbReference>
<evidence type="ECO:0000313" key="2">
    <source>
        <dbReference type="EMBL" id="CAL1705937.1"/>
    </source>
</evidence>
<dbReference type="Pfam" id="PF00106">
    <property type="entry name" value="adh_short"/>
    <property type="match status" value="1"/>
</dbReference>
<name>A0ABP1DFL6_9APHY</name>
<proteinExistence type="inferred from homology"/>
<comment type="similarity">
    <text evidence="1">Belongs to the short-chain dehydrogenases/reductases (SDR) family.</text>
</comment>
<dbReference type="CDD" id="cd05325">
    <property type="entry name" value="carb_red_sniffer_like_SDR_c"/>
    <property type="match status" value="1"/>
</dbReference>
<keyword evidence="3" id="KW-1185">Reference proteome</keyword>
<evidence type="ECO:0000313" key="3">
    <source>
        <dbReference type="Proteomes" id="UP001497453"/>
    </source>
</evidence>
<dbReference type="Gene3D" id="3.40.50.720">
    <property type="entry name" value="NAD(P)-binding Rossmann-like Domain"/>
    <property type="match status" value="1"/>
</dbReference>
<sequence length="314" mass="35244">MSAKRELKEWQPRPVLTIVFAIEDHDHSDGKRSWIQNGSYTNVIIGVLIQQQTVMNPFILICPSTRGLSLALTRYYLCNSKLPIYATHRAPSTDSLRERILSGLPQNSGVNPNRLNFLPVELTSEDSIKSAAEQLSSMLPADRKSYIHTAFFTGGMLHPERQPSDLNEKNIYETFQLNVIAHMLLVKHFSRFLPPSSSKPADLAKWVHVSARVGSISDNKIGGWYSYRASKAALNQMIRTFDLHLQSKRLPAICVGVHPGTVKTDLSKSFWSGVKEGKLFEPEYAAEKLARVVEKLGTESRGKVWDWAGKEVPS</sequence>
<evidence type="ECO:0008006" key="4">
    <source>
        <dbReference type="Google" id="ProtNLM"/>
    </source>
</evidence>
<dbReference type="InterPro" id="IPR002347">
    <property type="entry name" value="SDR_fam"/>
</dbReference>
<accession>A0ABP1DFL6</accession>
<dbReference type="PANTHER" id="PTHR43544">
    <property type="entry name" value="SHORT-CHAIN DEHYDROGENASE/REDUCTASE"/>
    <property type="match status" value="1"/>
</dbReference>
<protein>
    <recommendedName>
        <fullName evidence="4">NAD(P)-binding protein</fullName>
    </recommendedName>
</protein>
<gene>
    <name evidence="2" type="ORF">GFSPODELE1_LOCUS5651</name>
</gene>
<dbReference type="SUPFAM" id="SSF51735">
    <property type="entry name" value="NAD(P)-binding Rossmann-fold domains"/>
    <property type="match status" value="1"/>
</dbReference>
<dbReference type="EMBL" id="OZ037947">
    <property type="protein sequence ID" value="CAL1705937.1"/>
    <property type="molecule type" value="Genomic_DNA"/>
</dbReference>
<dbReference type="InterPro" id="IPR051468">
    <property type="entry name" value="Fungal_SecMetab_SDRs"/>
</dbReference>
<dbReference type="InterPro" id="IPR036291">
    <property type="entry name" value="NAD(P)-bd_dom_sf"/>
</dbReference>
<reference evidence="3" key="1">
    <citation type="submission" date="2024-04" db="EMBL/GenBank/DDBJ databases">
        <authorList>
            <person name="Shaw F."/>
            <person name="Minotto A."/>
        </authorList>
    </citation>
    <scope>NUCLEOTIDE SEQUENCE [LARGE SCALE GENOMIC DNA]</scope>
</reference>
<organism evidence="2 3">
    <name type="scientific">Somion occarium</name>
    <dbReference type="NCBI Taxonomy" id="3059160"/>
    <lineage>
        <taxon>Eukaryota</taxon>
        <taxon>Fungi</taxon>
        <taxon>Dikarya</taxon>
        <taxon>Basidiomycota</taxon>
        <taxon>Agaricomycotina</taxon>
        <taxon>Agaricomycetes</taxon>
        <taxon>Polyporales</taxon>
        <taxon>Cerrenaceae</taxon>
        <taxon>Somion</taxon>
    </lineage>
</organism>
<evidence type="ECO:0000256" key="1">
    <source>
        <dbReference type="ARBA" id="ARBA00006484"/>
    </source>
</evidence>